<dbReference type="CDD" id="cd01283">
    <property type="entry name" value="cytidine_deaminase"/>
    <property type="match status" value="1"/>
</dbReference>
<dbReference type="GO" id="GO:0008270">
    <property type="term" value="F:zinc ion binding"/>
    <property type="evidence" value="ECO:0007669"/>
    <property type="project" value="InterPro"/>
</dbReference>
<dbReference type="Gene3D" id="3.40.140.10">
    <property type="entry name" value="Cytidine Deaminase, domain 2"/>
    <property type="match status" value="1"/>
</dbReference>
<keyword evidence="4" id="KW-0862">Zinc</keyword>
<evidence type="ECO:0000256" key="4">
    <source>
        <dbReference type="ARBA" id="ARBA00022833"/>
    </source>
</evidence>
<keyword evidence="3" id="KW-0378">Hydrolase</keyword>
<dbReference type="PROSITE" id="PS51747">
    <property type="entry name" value="CYT_DCMP_DEAMINASES_2"/>
    <property type="match status" value="1"/>
</dbReference>
<comment type="caution">
    <text evidence="5">The sequence shown here is derived from an EMBL/GenBank/DDBJ whole genome shotgun (WGS) entry which is preliminary data.</text>
</comment>
<gene>
    <name evidence="5" type="ORF">FCV25_13970</name>
</gene>
<accession>A0A6B4JWP2</accession>
<dbReference type="GO" id="GO:0055086">
    <property type="term" value="P:nucleobase-containing small molecule metabolic process"/>
    <property type="evidence" value="ECO:0007669"/>
    <property type="project" value="UniProtKB-ARBA"/>
</dbReference>
<dbReference type="Pfam" id="PF00383">
    <property type="entry name" value="dCMP_cyt_deam_1"/>
    <property type="match status" value="1"/>
</dbReference>
<dbReference type="EMBL" id="SWND01000008">
    <property type="protein sequence ID" value="NFF02853.1"/>
    <property type="molecule type" value="Genomic_DNA"/>
</dbReference>
<dbReference type="PANTHER" id="PTHR11644">
    <property type="entry name" value="CYTIDINE DEAMINASE"/>
    <property type="match status" value="1"/>
</dbReference>
<dbReference type="GO" id="GO:0072527">
    <property type="term" value="P:pyrimidine-containing compound metabolic process"/>
    <property type="evidence" value="ECO:0007669"/>
    <property type="project" value="UniProtKB-ARBA"/>
</dbReference>
<organism evidence="5 6">
    <name type="scientific">Clostridium botulinum</name>
    <dbReference type="NCBI Taxonomy" id="1491"/>
    <lineage>
        <taxon>Bacteria</taxon>
        <taxon>Bacillati</taxon>
        <taxon>Bacillota</taxon>
        <taxon>Clostridia</taxon>
        <taxon>Eubacteriales</taxon>
        <taxon>Clostridiaceae</taxon>
        <taxon>Clostridium</taxon>
    </lineage>
</organism>
<dbReference type="RefSeq" id="WP_058007918.1">
    <property type="nucleotide sequence ID" value="NZ_JAIQUR010000004.1"/>
</dbReference>
<proteinExistence type="inferred from homology"/>
<dbReference type="PANTHER" id="PTHR11644:SF2">
    <property type="entry name" value="CYTIDINE DEAMINASE"/>
    <property type="match status" value="1"/>
</dbReference>
<dbReference type="InterPro" id="IPR002125">
    <property type="entry name" value="CMP_dCMP_dom"/>
</dbReference>
<evidence type="ECO:0000313" key="6">
    <source>
        <dbReference type="Proteomes" id="UP000472521"/>
    </source>
</evidence>
<reference evidence="5 6" key="1">
    <citation type="submission" date="2019-04" db="EMBL/GenBank/DDBJ databases">
        <title>Genome sequencing of Clostridium botulinum Groups I-IV and Clostridium butyricum.</title>
        <authorList>
            <person name="Brunt J."/>
            <person name="Van Vliet A.H.M."/>
            <person name="Stringer S.C."/>
            <person name="Carter A.T."/>
            <person name="Peck M.W."/>
        </authorList>
    </citation>
    <scope>NUCLEOTIDE SEQUENCE [LARGE SCALE GENOMIC DNA]</scope>
    <source>
        <strain evidence="5 6">IFR 18/054</strain>
    </source>
</reference>
<keyword evidence="2" id="KW-0479">Metal-binding</keyword>
<dbReference type="GO" id="GO:0042802">
    <property type="term" value="F:identical protein binding"/>
    <property type="evidence" value="ECO:0007669"/>
    <property type="project" value="UniProtKB-ARBA"/>
</dbReference>
<comment type="similarity">
    <text evidence="1">Belongs to the cytidine and deoxycytidylate deaminase family.</text>
</comment>
<dbReference type="InterPro" id="IPR050202">
    <property type="entry name" value="Cyt/Deoxycyt_deaminase"/>
</dbReference>
<dbReference type="AlphaFoldDB" id="A0A6B4JWP2"/>
<dbReference type="Proteomes" id="UP000472521">
    <property type="component" value="Unassembled WGS sequence"/>
</dbReference>
<evidence type="ECO:0000256" key="3">
    <source>
        <dbReference type="ARBA" id="ARBA00022801"/>
    </source>
</evidence>
<dbReference type="PROSITE" id="PS00903">
    <property type="entry name" value="CYT_DCMP_DEAMINASES_1"/>
    <property type="match status" value="1"/>
</dbReference>
<evidence type="ECO:0000313" key="5">
    <source>
        <dbReference type="EMBL" id="NFF02853.1"/>
    </source>
</evidence>
<evidence type="ECO:0000256" key="1">
    <source>
        <dbReference type="ARBA" id="ARBA00006576"/>
    </source>
</evidence>
<dbReference type="InterPro" id="IPR016193">
    <property type="entry name" value="Cytidine_deaminase-like"/>
</dbReference>
<name>A0A6B4JWP2_CLOBO</name>
<dbReference type="InterPro" id="IPR016192">
    <property type="entry name" value="APOBEC/CMP_deaminase_Zn-bd"/>
</dbReference>
<protein>
    <submittedName>
        <fullName evidence="5">Cytidine deaminase</fullName>
    </submittedName>
</protein>
<dbReference type="GO" id="GO:0004126">
    <property type="term" value="F:cytidine deaminase activity"/>
    <property type="evidence" value="ECO:0007669"/>
    <property type="project" value="UniProtKB-ARBA"/>
</dbReference>
<dbReference type="SUPFAM" id="SSF53927">
    <property type="entry name" value="Cytidine deaminase-like"/>
    <property type="match status" value="1"/>
</dbReference>
<evidence type="ECO:0000256" key="2">
    <source>
        <dbReference type="ARBA" id="ARBA00022723"/>
    </source>
</evidence>
<dbReference type="GO" id="GO:0005829">
    <property type="term" value="C:cytosol"/>
    <property type="evidence" value="ECO:0007669"/>
    <property type="project" value="TreeGrafter"/>
</dbReference>
<dbReference type="FunFam" id="3.40.140.10:FF:000106">
    <property type="entry name" value="Cytidine/deoxycytidylate deaminase family protein"/>
    <property type="match status" value="1"/>
</dbReference>
<sequence length="125" mass="13946">MKFDELYDIAKNALNPRKISKNSYAGFVAAAILSESGKVYTGVCIDTPCSMGFCAEHAAIAAMITAGENRITKVVAVYEDGTIIPPCGRCREFICQIHDENYKCQVMIKKDMIITINDLLPYRWE</sequence>